<comment type="subunit">
    <text evidence="5">Part of the 50S ribosomal subunit.</text>
</comment>
<sequence>MLTSTEVYEERVVEVPEDVQLTIEGDSFRGYTLKAVGPKGENTRYLKYRGVFIEVGDGKVRVYTTSPKKKHKAMVGTFAGHIENLITGVKEGFEYHLKVVYAHFPIKVRVEGNEVIIENFIGEKHPRRAKIVGRAQVEISGQDIYVRGIDIEECGQTAANLEQATKIKRKDPRVFQDGIYIVKKP</sequence>
<dbReference type="PIRSF" id="PIRSF002162">
    <property type="entry name" value="Ribosomal_L6"/>
    <property type="match status" value="1"/>
</dbReference>
<dbReference type="KEGG" id="afg:AFULGI_00021680"/>
<dbReference type="SUPFAM" id="SSF56053">
    <property type="entry name" value="Ribosomal protein L6"/>
    <property type="match status" value="2"/>
</dbReference>
<dbReference type="Gene3D" id="3.90.930.12">
    <property type="entry name" value="Ribosomal protein L6, alpha-beta domain"/>
    <property type="match status" value="2"/>
</dbReference>
<dbReference type="PANTHER" id="PTHR11655">
    <property type="entry name" value="60S/50S RIBOSOMAL PROTEIN L6/L9"/>
    <property type="match status" value="1"/>
</dbReference>
<keyword evidence="2 5" id="KW-0694">RNA-binding</keyword>
<gene>
    <name evidence="5" type="primary">rpl6</name>
    <name evidence="7" type="ORF">AFULGI_00021680</name>
</gene>
<dbReference type="GO" id="GO:0003735">
    <property type="term" value="F:structural constituent of ribosome"/>
    <property type="evidence" value="ECO:0007669"/>
    <property type="project" value="UniProtKB-UniRule"/>
</dbReference>
<dbReference type="Pfam" id="PF00347">
    <property type="entry name" value="Ribosomal_L6"/>
    <property type="match status" value="2"/>
</dbReference>
<dbReference type="GO" id="GO:0022625">
    <property type="term" value="C:cytosolic large ribosomal subunit"/>
    <property type="evidence" value="ECO:0007669"/>
    <property type="project" value="UniProtKB-UniRule"/>
</dbReference>
<dbReference type="HOGENOM" id="CLU_065464_0_0_2"/>
<dbReference type="InterPro" id="IPR019907">
    <property type="entry name" value="Ribosomal_uL6_arc"/>
</dbReference>
<dbReference type="GO" id="GO:0002181">
    <property type="term" value="P:cytoplasmic translation"/>
    <property type="evidence" value="ECO:0007669"/>
    <property type="project" value="TreeGrafter"/>
</dbReference>
<evidence type="ECO:0000256" key="1">
    <source>
        <dbReference type="ARBA" id="ARBA00022730"/>
    </source>
</evidence>
<dbReference type="InterPro" id="IPR020040">
    <property type="entry name" value="Ribosomal_uL6_a/b-dom"/>
</dbReference>
<dbReference type="NCBIfam" id="NF004037">
    <property type="entry name" value="PRK05518.1"/>
    <property type="match status" value="1"/>
</dbReference>
<feature type="domain" description="Large ribosomal subunit protein uL6 alpha-beta" evidence="6">
    <location>
        <begin position="15"/>
        <end position="92"/>
    </location>
</feature>
<dbReference type="AlphaFoldDB" id="A0A075WI73"/>
<keyword evidence="3 5" id="KW-0689">Ribosomal protein</keyword>
<accession>A0A075WI73</accession>
<name>A0A075WI73_ARCFL</name>
<keyword evidence="4 5" id="KW-0687">Ribonucleoprotein</keyword>
<dbReference type="Proteomes" id="UP000028501">
    <property type="component" value="Chromosome"/>
</dbReference>
<evidence type="ECO:0000313" key="7">
    <source>
        <dbReference type="EMBL" id="AIG98904.1"/>
    </source>
</evidence>
<dbReference type="GO" id="GO:0019843">
    <property type="term" value="F:rRNA binding"/>
    <property type="evidence" value="ECO:0007669"/>
    <property type="project" value="UniProtKB-UniRule"/>
</dbReference>
<comment type="function">
    <text evidence="5">This protein binds to the 23S rRNA, and is important in its secondary structure. It is located near the subunit interface in the base of the L7/L12 stalk, and near the tRNA binding site of the peptidyltransferase center.</text>
</comment>
<comment type="similarity">
    <text evidence="5">Belongs to the universal ribosomal protein uL6 family.</text>
</comment>
<dbReference type="HAMAP" id="MF_01365_A">
    <property type="entry name" value="Ribosomal_uL6_A"/>
    <property type="match status" value="1"/>
</dbReference>
<reference evidence="7 8" key="1">
    <citation type="submission" date="2013-07" db="EMBL/GenBank/DDBJ databases">
        <title>Genome of Archaeoglobus fulgidus.</title>
        <authorList>
            <person name="Fiebig A."/>
            <person name="Birkeland N.-K."/>
        </authorList>
    </citation>
    <scope>NUCLEOTIDE SEQUENCE [LARGE SCALE GENOMIC DNA]</scope>
    <source>
        <strain evidence="7 8">DSM 8774</strain>
    </source>
</reference>
<evidence type="ECO:0000313" key="8">
    <source>
        <dbReference type="Proteomes" id="UP000028501"/>
    </source>
</evidence>
<proteinExistence type="inferred from homology"/>
<evidence type="ECO:0000256" key="4">
    <source>
        <dbReference type="ARBA" id="ARBA00023274"/>
    </source>
</evidence>
<dbReference type="FunFam" id="3.90.930.12:FF:000008">
    <property type="entry name" value="50S ribosomal protein L6"/>
    <property type="match status" value="1"/>
</dbReference>
<keyword evidence="1 5" id="KW-0699">rRNA-binding</keyword>
<evidence type="ECO:0000259" key="6">
    <source>
        <dbReference type="Pfam" id="PF00347"/>
    </source>
</evidence>
<organism evidence="7 8">
    <name type="scientific">Archaeoglobus fulgidus DSM 8774</name>
    <dbReference type="NCBI Taxonomy" id="1344584"/>
    <lineage>
        <taxon>Archaea</taxon>
        <taxon>Methanobacteriati</taxon>
        <taxon>Methanobacteriota</taxon>
        <taxon>Archaeoglobi</taxon>
        <taxon>Archaeoglobales</taxon>
        <taxon>Archaeoglobaceae</taxon>
        <taxon>Archaeoglobus</taxon>
    </lineage>
</organism>
<dbReference type="InterPro" id="IPR000702">
    <property type="entry name" value="Ribosomal_uL6-like"/>
</dbReference>
<evidence type="ECO:0000256" key="3">
    <source>
        <dbReference type="ARBA" id="ARBA00022980"/>
    </source>
</evidence>
<dbReference type="NCBIfam" id="TIGR03653">
    <property type="entry name" value="uL6_arch"/>
    <property type="match status" value="1"/>
</dbReference>
<dbReference type="PROSITE" id="PS00700">
    <property type="entry name" value="RIBOSOMAL_L6_2"/>
    <property type="match status" value="1"/>
</dbReference>
<protein>
    <recommendedName>
        <fullName evidence="5">Large ribosomal subunit protein uL6</fullName>
    </recommendedName>
</protein>
<dbReference type="InterPro" id="IPR036789">
    <property type="entry name" value="Ribosomal_uL6-like_a/b-dom_sf"/>
</dbReference>
<evidence type="ECO:0000256" key="5">
    <source>
        <dbReference type="HAMAP-Rule" id="MF_01365"/>
    </source>
</evidence>
<evidence type="ECO:0000256" key="2">
    <source>
        <dbReference type="ARBA" id="ARBA00022884"/>
    </source>
</evidence>
<dbReference type="InterPro" id="IPR002359">
    <property type="entry name" value="Ribosomal_uL6_CS2"/>
</dbReference>
<feature type="domain" description="Large ribosomal subunit protein uL6 alpha-beta" evidence="6">
    <location>
        <begin position="104"/>
        <end position="178"/>
    </location>
</feature>
<dbReference type="PANTHER" id="PTHR11655:SF16">
    <property type="entry name" value="60S RIBOSOMAL PROTEIN L9"/>
    <property type="match status" value="1"/>
</dbReference>
<dbReference type="EMBL" id="CP006577">
    <property type="protein sequence ID" value="AIG98904.1"/>
    <property type="molecule type" value="Genomic_DNA"/>
</dbReference>